<dbReference type="KEGG" id="cdq:BOQ54_07790"/>
<evidence type="ECO:0000313" key="3">
    <source>
        <dbReference type="Proteomes" id="UP000182703"/>
    </source>
</evidence>
<proteinExistence type="predicted"/>
<accession>A0AAC9JRW1</accession>
<reference evidence="2 3" key="1">
    <citation type="submission" date="2016-11" db="EMBL/GenBank/DDBJ databases">
        <title>Complete genome sequence of the aerobically denitrifying bacterium Chelatococcus daeguensis TAD1.</title>
        <authorList>
            <person name="Yang Y."/>
            <person name="Huang S."/>
            <person name="Lin E."/>
        </authorList>
    </citation>
    <scope>NUCLEOTIDE SEQUENCE [LARGE SCALE GENOMIC DNA]</scope>
    <source>
        <strain evidence="2 3">TAD1</strain>
    </source>
</reference>
<feature type="region of interest" description="Disordered" evidence="1">
    <location>
        <begin position="686"/>
        <end position="705"/>
    </location>
</feature>
<organism evidence="2 3">
    <name type="scientific">Chelatococcus daeguensis</name>
    <dbReference type="NCBI Taxonomy" id="444444"/>
    <lineage>
        <taxon>Bacteria</taxon>
        <taxon>Pseudomonadati</taxon>
        <taxon>Pseudomonadota</taxon>
        <taxon>Alphaproteobacteria</taxon>
        <taxon>Hyphomicrobiales</taxon>
        <taxon>Chelatococcaceae</taxon>
        <taxon>Chelatococcus</taxon>
    </lineage>
</organism>
<feature type="region of interest" description="Disordered" evidence="1">
    <location>
        <begin position="617"/>
        <end position="643"/>
    </location>
</feature>
<evidence type="ECO:0000313" key="2">
    <source>
        <dbReference type="EMBL" id="APF37239.1"/>
    </source>
</evidence>
<keyword evidence="3" id="KW-1185">Reference proteome</keyword>
<dbReference type="Proteomes" id="UP000182703">
    <property type="component" value="Chromosome"/>
</dbReference>
<sequence>MPSLSQLLPFSSRPAFRIENASDRNAFKAPFVAAYENLRSVDGIDDFASLLGMSLPQLQQAIATLAILGVATPFVAVGAKGTIDECLERFRQDFPLLLQKLHEREEAIIDLLERSGTSPADVERIKGMFRESQGLLSACAGRTVAPQDIAEAVMDLARKTAAARPEAGGNGEQPNATLAYQAARYARDRSTATSEKIDRNFSIPTAAAMTGMTAGMVLSMADSIAGIVEGAAPAGSAASQGATTAAAVLGTAATAAFLPSQLAMAAVGASKCVTGVMRHRQLKGDRLALRGVRDLLDPAVFRAVDQGLKRLGYYNRHHSIVHGAGMAAGQSLMAAGSIASLTGVAGLVGVLLAAVGAPLTVGAAVEKIVYEKKEARFRGEGASELAHAAAEASAPDELVRTAGSDGALAVLAGHYADAQRRTVVAKLHGLIDQVLAEEDPAAPADALSRREKVAKRVADLTSGHRTGLLPADVMRLTELFHKDYPPQSFAGTAGDVRTRLKERMDNDPRTRLLAASGPVQKAIFEKTMHRVIKDGAIDIAGHLNLAGRGPHLMKPEHLAALRAADPRAEDHYLRSSLKVLSKQEKKDGKLARDRVAQDIVAVARGAQLAAALVPEVASRTPAPAQPERSSLPPPRPATPEVAAAAPAASVEEAAFLARARAGIALNRYGEDAAYIAHAQRGIDLRQEALQKAPDREGPREGLLAG</sequence>
<evidence type="ECO:0000256" key="1">
    <source>
        <dbReference type="SAM" id="MobiDB-lite"/>
    </source>
</evidence>
<dbReference type="EMBL" id="CP018095">
    <property type="protein sequence ID" value="APF37239.1"/>
    <property type="molecule type" value="Genomic_DNA"/>
</dbReference>
<protein>
    <submittedName>
        <fullName evidence="2">Uncharacterized protein</fullName>
    </submittedName>
</protein>
<dbReference type="RefSeq" id="WP_071923657.1">
    <property type="nucleotide sequence ID" value="NZ_CP018095.1"/>
</dbReference>
<name>A0AAC9JRW1_9HYPH</name>
<dbReference type="AlphaFoldDB" id="A0AAC9JRW1"/>
<gene>
    <name evidence="2" type="ORF">BOQ54_07790</name>
</gene>
<feature type="compositionally biased region" description="Basic and acidic residues" evidence="1">
    <location>
        <begin position="686"/>
        <end position="699"/>
    </location>
</feature>